<evidence type="ECO:0008006" key="5">
    <source>
        <dbReference type="Google" id="ProtNLM"/>
    </source>
</evidence>
<feature type="compositionally biased region" description="Basic and acidic residues" evidence="1">
    <location>
        <begin position="63"/>
        <end position="79"/>
    </location>
</feature>
<organism evidence="3 4">
    <name type="scientific">Guptibacillus hwajinpoensis</name>
    <dbReference type="NCBI Taxonomy" id="208199"/>
    <lineage>
        <taxon>Bacteria</taxon>
        <taxon>Bacillati</taxon>
        <taxon>Bacillota</taxon>
        <taxon>Bacilli</taxon>
        <taxon>Bacillales</taxon>
        <taxon>Guptibacillaceae</taxon>
        <taxon>Guptibacillus</taxon>
    </lineage>
</organism>
<comment type="caution">
    <text evidence="3">The sequence shown here is derived from an EMBL/GenBank/DDBJ whole genome shotgun (WGS) entry which is preliminary data.</text>
</comment>
<dbReference type="PROSITE" id="PS51257">
    <property type="entry name" value="PROKAR_LIPOPROTEIN"/>
    <property type="match status" value="1"/>
</dbReference>
<gene>
    <name evidence="3" type="ORF">FBF83_13610</name>
</gene>
<keyword evidence="2" id="KW-0732">Signal</keyword>
<dbReference type="Proteomes" id="UP000310541">
    <property type="component" value="Unassembled WGS sequence"/>
</dbReference>
<dbReference type="EMBL" id="SWFM01000003">
    <property type="protein sequence ID" value="TKD70269.1"/>
    <property type="molecule type" value="Genomic_DNA"/>
</dbReference>
<feature type="signal peptide" evidence="2">
    <location>
        <begin position="1"/>
        <end position="22"/>
    </location>
</feature>
<evidence type="ECO:0000313" key="3">
    <source>
        <dbReference type="EMBL" id="TKD70269.1"/>
    </source>
</evidence>
<feature type="region of interest" description="Disordered" evidence="1">
    <location>
        <begin position="63"/>
        <end position="94"/>
    </location>
</feature>
<dbReference type="InterPro" id="IPR019076">
    <property type="entry name" value="Spore_lipoprot_YhcN/YlaJ-like"/>
</dbReference>
<sequence length="208" mass="23280">MKKSILTLSTMMLAGGLIGCTADNEAMDTRYNDSSRPIGYYTSEDNNGDYREGAVTDMIDRDYNNGVKAPDKKQMDRRNGMNGPGYMRTDDNYSGYDNELSTRLSKRIEKLKNVEDARVIVYGDQIMIAVDTNDRNDADVKDSVRSEVAKVTKQKNITISTDEDVFGRMGDVNNRLEDGDAFKEVQSDVNAILDDVGNAAKRPFENNK</sequence>
<dbReference type="AlphaFoldDB" id="A0A4U1MG66"/>
<accession>A0A4U1MG66</accession>
<evidence type="ECO:0000256" key="2">
    <source>
        <dbReference type="SAM" id="SignalP"/>
    </source>
</evidence>
<evidence type="ECO:0000313" key="4">
    <source>
        <dbReference type="Proteomes" id="UP000310541"/>
    </source>
</evidence>
<dbReference type="Pfam" id="PF09580">
    <property type="entry name" value="Spore_YhcN_YlaJ"/>
    <property type="match status" value="1"/>
</dbReference>
<reference evidence="3 4" key="1">
    <citation type="submission" date="2019-04" db="EMBL/GenBank/DDBJ databases">
        <title>Genome sequence of Bacillus hwajinpoensis strain Y2.</title>
        <authorList>
            <person name="Fair J.L."/>
            <person name="Maclea K.S."/>
        </authorList>
    </citation>
    <scope>NUCLEOTIDE SEQUENCE [LARGE SCALE GENOMIC DNA]</scope>
    <source>
        <strain evidence="3 4">Y2</strain>
    </source>
</reference>
<dbReference type="RefSeq" id="WP_136947678.1">
    <property type="nucleotide sequence ID" value="NZ_SWFM01000003.1"/>
</dbReference>
<name>A0A4U1MG66_9BACL</name>
<proteinExistence type="predicted"/>
<feature type="chain" id="PRO_5020200404" description="Spore cortex protein CoxA" evidence="2">
    <location>
        <begin position="23"/>
        <end position="208"/>
    </location>
</feature>
<protein>
    <recommendedName>
        <fullName evidence="5">Spore cortex protein CoxA</fullName>
    </recommendedName>
</protein>
<dbReference type="OrthoDB" id="2988958at2"/>
<evidence type="ECO:0000256" key="1">
    <source>
        <dbReference type="SAM" id="MobiDB-lite"/>
    </source>
</evidence>